<dbReference type="PANTHER" id="PTHR45753">
    <property type="entry name" value="ORNITHINE CARBAMOYLTRANSFERASE, MITOCHONDRIAL"/>
    <property type="match status" value="1"/>
</dbReference>
<evidence type="ECO:0000256" key="2">
    <source>
        <dbReference type="ARBA" id="ARBA00004975"/>
    </source>
</evidence>
<feature type="binding site" evidence="8">
    <location>
        <position position="113"/>
    </location>
    <ligand>
        <name>carbamoyl phosphate</name>
        <dbReference type="ChEBI" id="CHEBI:58228"/>
    </ligand>
</feature>
<dbReference type="InterPro" id="IPR036901">
    <property type="entry name" value="Asp/Orn_carbamoylTrfase_sf"/>
</dbReference>
<feature type="binding site" evidence="8">
    <location>
        <position position="302"/>
    </location>
    <ligand>
        <name>carbamoyl phosphate</name>
        <dbReference type="ChEBI" id="CHEBI:58228"/>
    </ligand>
</feature>
<protein>
    <recommendedName>
        <fullName evidence="5 8">Ornithine carbamoyltransferase</fullName>
        <shortName evidence="8">OTCase</shortName>
        <ecNumber evidence="4 8">2.1.3.3</ecNumber>
    </recommendedName>
</protein>
<comment type="pathway">
    <text evidence="2">Amino-acid biosynthesis; L-arginine biosynthesis; L-arginine from L-ornithine and carbamoyl phosphate: step 1/3.</text>
</comment>
<evidence type="ECO:0000256" key="3">
    <source>
        <dbReference type="ARBA" id="ARBA00007805"/>
    </source>
</evidence>
<dbReference type="PANTHER" id="PTHR45753:SF3">
    <property type="entry name" value="ORNITHINE TRANSCARBAMYLASE, MITOCHONDRIAL"/>
    <property type="match status" value="1"/>
</dbReference>
<dbReference type="Pfam" id="PF00185">
    <property type="entry name" value="OTCace"/>
    <property type="match status" value="1"/>
</dbReference>
<dbReference type="InterPro" id="IPR024904">
    <property type="entry name" value="OTCase_ArgI"/>
</dbReference>
<dbReference type="GO" id="GO:0005737">
    <property type="term" value="C:cytoplasm"/>
    <property type="evidence" value="ECO:0007669"/>
    <property type="project" value="UniProtKB-SubCell"/>
</dbReference>
<comment type="catalytic activity">
    <reaction evidence="7 8">
        <text>carbamoyl phosphate + L-ornithine = L-citrulline + phosphate + H(+)</text>
        <dbReference type="Rhea" id="RHEA:19513"/>
        <dbReference type="ChEBI" id="CHEBI:15378"/>
        <dbReference type="ChEBI" id="CHEBI:43474"/>
        <dbReference type="ChEBI" id="CHEBI:46911"/>
        <dbReference type="ChEBI" id="CHEBI:57743"/>
        <dbReference type="ChEBI" id="CHEBI:58228"/>
        <dbReference type="EC" id="2.1.3.3"/>
    </reaction>
</comment>
<evidence type="ECO:0000256" key="5">
    <source>
        <dbReference type="ARBA" id="ARBA00016634"/>
    </source>
</evidence>
<dbReference type="HOGENOM" id="CLU_043846_3_2_9"/>
<dbReference type="Proteomes" id="UP000027980">
    <property type="component" value="Chromosome"/>
</dbReference>
<evidence type="ECO:0000256" key="1">
    <source>
        <dbReference type="ARBA" id="ARBA00003822"/>
    </source>
</evidence>
<feature type="binding site" evidence="8">
    <location>
        <begin position="62"/>
        <end position="65"/>
    </location>
    <ligand>
        <name>carbamoyl phosphate</name>
        <dbReference type="ChEBI" id="CHEBI:58228"/>
    </ligand>
</feature>
<comment type="function">
    <text evidence="1">Reversibly catalyzes the transfer of the carbamoyl group from carbamoyl phosphate (CP) to the N(epsilon) atom of ornithine (ORN) to produce L-citrulline.</text>
</comment>
<dbReference type="AlphaFoldDB" id="A0A075LM08"/>
<keyword evidence="8" id="KW-0963">Cytoplasm</keyword>
<comment type="subcellular location">
    <subcellularLocation>
        <location evidence="8">Cytoplasm</location>
    </subcellularLocation>
</comment>
<name>A0A075LM08_9BACI</name>
<dbReference type="InterPro" id="IPR006130">
    <property type="entry name" value="Asp/Orn_carbamoylTrfase"/>
</dbReference>
<evidence type="ECO:0000256" key="8">
    <source>
        <dbReference type="HAMAP-Rule" id="MF_01109"/>
    </source>
</evidence>
<dbReference type="OrthoDB" id="9802587at2"/>
<dbReference type="RefSeq" id="WP_038558034.1">
    <property type="nucleotide sequence ID" value="NZ_CP008876.1"/>
</dbReference>
<dbReference type="GO" id="GO:0016597">
    <property type="term" value="F:amino acid binding"/>
    <property type="evidence" value="ECO:0007669"/>
    <property type="project" value="InterPro"/>
</dbReference>
<evidence type="ECO:0000256" key="6">
    <source>
        <dbReference type="ARBA" id="ARBA00022679"/>
    </source>
</evidence>
<feature type="binding site" evidence="8">
    <location>
        <position position="89"/>
    </location>
    <ligand>
        <name>carbamoyl phosphate</name>
        <dbReference type="ChEBI" id="CHEBI:58228"/>
    </ligand>
</feature>
<gene>
    <name evidence="11" type="ORF">GZ22_01550</name>
</gene>
<evidence type="ECO:0000313" key="11">
    <source>
        <dbReference type="EMBL" id="AIF65473.1"/>
    </source>
</evidence>
<dbReference type="GO" id="GO:0019240">
    <property type="term" value="P:citrulline biosynthetic process"/>
    <property type="evidence" value="ECO:0007669"/>
    <property type="project" value="TreeGrafter"/>
</dbReference>
<dbReference type="GO" id="GO:0042450">
    <property type="term" value="P:L-arginine biosynthetic process via ornithine"/>
    <property type="evidence" value="ECO:0007669"/>
    <property type="project" value="UniProtKB-UniRule"/>
</dbReference>
<dbReference type="NCBIfam" id="TIGR00658">
    <property type="entry name" value="orni_carb_tr"/>
    <property type="match status" value="1"/>
</dbReference>
<comment type="similarity">
    <text evidence="3 8">Belongs to the aspartate/ornithine carbamoyltransferase superfamily. OTCase family.</text>
</comment>
<feature type="binding site" evidence="8">
    <location>
        <begin position="238"/>
        <end position="239"/>
    </location>
    <ligand>
        <name>L-ornithine</name>
        <dbReference type="ChEBI" id="CHEBI:46911"/>
    </ligand>
</feature>
<feature type="binding site" evidence="8">
    <location>
        <position position="234"/>
    </location>
    <ligand>
        <name>L-ornithine</name>
        <dbReference type="ChEBI" id="CHEBI:46911"/>
    </ligand>
</feature>
<dbReference type="SUPFAM" id="SSF53671">
    <property type="entry name" value="Aspartate/ornithine carbamoyltransferase"/>
    <property type="match status" value="1"/>
</dbReference>
<dbReference type="EMBL" id="CP008876">
    <property type="protein sequence ID" value="AIF65473.1"/>
    <property type="molecule type" value="Genomic_DNA"/>
</dbReference>
<reference evidence="11 12" key="1">
    <citation type="submission" date="2014-07" db="EMBL/GenBank/DDBJ databases">
        <title>Complete genome sequence of a moderately halophilic bacterium Terribacillus aidingensis MP602, isolated from Cryptomeria fortunei in Tianmu mountain in China.</title>
        <authorList>
            <person name="Wang Y."/>
            <person name="Lu P."/>
            <person name="Zhang L."/>
        </authorList>
    </citation>
    <scope>NUCLEOTIDE SEQUENCE [LARGE SCALE GENOMIC DNA]</scope>
    <source>
        <strain evidence="11 12">MP602</strain>
    </source>
</reference>
<dbReference type="InterPro" id="IPR006131">
    <property type="entry name" value="Asp_carbamoyltransf_Asp/Orn-bd"/>
</dbReference>
<evidence type="ECO:0000313" key="12">
    <source>
        <dbReference type="Proteomes" id="UP000027980"/>
    </source>
</evidence>
<sequence>MKQTIEQQSMAGKSLLSLQDLTKEEILYVLDLAAELKSQHQKGELIQPLAGKTLGMIFEKSSTRTRVSFETGIYQLGGMGLYLNSKDLQLGRGEPVADTAKVLSGYLDAIMIRANSHKMVEELAEHAAIPVINGLTDLFHPCQALADLQTILEYKGTLEGVKLAYIGDANNVANSLMIAAAKTGMQIRIAAPAGYQPLPEIVEKAKKIGDDPDFLLITESPEEAAAGADVLYTDVWTSMGQEEESAARLKAFQGYQVNEMLMNSAASDAIFLHCLPAHRGEEVSAAVIDGPQSAVFQEAENRLHAQKALMLAVMGK</sequence>
<dbReference type="InterPro" id="IPR002292">
    <property type="entry name" value="Orn/put_carbamltrans"/>
</dbReference>
<dbReference type="Pfam" id="PF02729">
    <property type="entry name" value="OTCace_N"/>
    <property type="match status" value="1"/>
</dbReference>
<dbReference type="FunFam" id="3.40.50.1370:FF:000008">
    <property type="entry name" value="Ornithine carbamoyltransferase"/>
    <property type="match status" value="1"/>
</dbReference>
<dbReference type="Gene3D" id="3.40.50.1370">
    <property type="entry name" value="Aspartate/ornithine carbamoyltransferase"/>
    <property type="match status" value="2"/>
</dbReference>
<evidence type="ECO:0000259" key="10">
    <source>
        <dbReference type="Pfam" id="PF02729"/>
    </source>
</evidence>
<dbReference type="GO" id="GO:0004585">
    <property type="term" value="F:ornithine carbamoyltransferase activity"/>
    <property type="evidence" value="ECO:0007669"/>
    <property type="project" value="UniProtKB-UniRule"/>
</dbReference>
<dbReference type="NCBIfam" id="NF001986">
    <property type="entry name" value="PRK00779.1"/>
    <property type="match status" value="1"/>
</dbReference>
<feature type="domain" description="Aspartate/ornithine carbamoyltransferase Asp/Orn-binding" evidence="9">
    <location>
        <begin position="159"/>
        <end position="312"/>
    </location>
</feature>
<feature type="binding site" evidence="8">
    <location>
        <begin position="274"/>
        <end position="275"/>
    </location>
    <ligand>
        <name>carbamoyl phosphate</name>
        <dbReference type="ChEBI" id="CHEBI:58228"/>
    </ligand>
</feature>
<dbReference type="PRINTS" id="PR00102">
    <property type="entry name" value="OTCASE"/>
</dbReference>
<dbReference type="PROSITE" id="PS00097">
    <property type="entry name" value="CARBAMOYLTRANSFERASE"/>
    <property type="match status" value="1"/>
</dbReference>
<proteinExistence type="inferred from homology"/>
<feature type="binding site" evidence="8">
    <location>
        <begin position="140"/>
        <end position="143"/>
    </location>
    <ligand>
        <name>carbamoyl phosphate</name>
        <dbReference type="ChEBI" id="CHEBI:58228"/>
    </ligand>
</feature>
<keyword evidence="6 8" id="KW-0808">Transferase</keyword>
<dbReference type="KEGG" id="tap:GZ22_01550"/>
<organism evidence="11 12">
    <name type="scientific">Terribacillus saccharophilus</name>
    <dbReference type="NCBI Taxonomy" id="361277"/>
    <lineage>
        <taxon>Bacteria</taxon>
        <taxon>Bacillati</taxon>
        <taxon>Bacillota</taxon>
        <taxon>Bacilli</taxon>
        <taxon>Bacillales</taxon>
        <taxon>Bacillaceae</taxon>
        <taxon>Terribacillus</taxon>
    </lineage>
</organism>
<feature type="domain" description="Aspartate/ornithine carbamoyltransferase carbamoyl-P binding" evidence="10">
    <location>
        <begin position="13"/>
        <end position="153"/>
    </location>
</feature>
<dbReference type="PRINTS" id="PR00100">
    <property type="entry name" value="AOTCASE"/>
</dbReference>
<dbReference type="InterPro" id="IPR006132">
    <property type="entry name" value="Asp/Orn_carbamoyltranf_P-bd"/>
</dbReference>
<feature type="binding site" evidence="8">
    <location>
        <position position="171"/>
    </location>
    <ligand>
        <name>L-ornithine</name>
        <dbReference type="ChEBI" id="CHEBI:46911"/>
    </ligand>
</feature>
<evidence type="ECO:0000256" key="4">
    <source>
        <dbReference type="ARBA" id="ARBA00013007"/>
    </source>
</evidence>
<dbReference type="EC" id="2.1.3.3" evidence="4 8"/>
<evidence type="ECO:0000259" key="9">
    <source>
        <dbReference type="Pfam" id="PF00185"/>
    </source>
</evidence>
<evidence type="ECO:0000256" key="7">
    <source>
        <dbReference type="ARBA" id="ARBA00048772"/>
    </source>
</evidence>
<dbReference type="HAMAP" id="MF_01109">
    <property type="entry name" value="OTCase"/>
    <property type="match status" value="1"/>
</dbReference>
<dbReference type="GeneID" id="34222383"/>
<accession>A0A075LM08</accession>